<accession>A0A1R1SD16</accession>
<evidence type="ECO:0000256" key="1">
    <source>
        <dbReference type="SAM" id="MobiDB-lite"/>
    </source>
</evidence>
<dbReference type="InterPro" id="IPR036388">
    <property type="entry name" value="WH-like_DNA-bd_sf"/>
</dbReference>
<evidence type="ECO:0000313" key="3">
    <source>
        <dbReference type="EMBL" id="OMI36193.1"/>
    </source>
</evidence>
<keyword evidence="4" id="KW-1185">Reference proteome</keyword>
<evidence type="ECO:0000259" key="2">
    <source>
        <dbReference type="PROSITE" id="PS50943"/>
    </source>
</evidence>
<dbReference type="Pfam" id="PF01381">
    <property type="entry name" value="HTH_3"/>
    <property type="match status" value="1"/>
</dbReference>
<sequence>MAIPNDFTSFDGTDIHQLRDFLLNQRRISGWTQEELSERSGVSVRTIRNLETGSNTNPRRTSVALLLSALGAAPASLPEAAPWGGDDMTVLPERRPESHRGRATELSPWHGPRPLGDPLVGRQADMRHILACAQRSRLIVLTGPGGVGKTRLALAAASRLRPLFRDGVAVVELRDCPPEHLDPARARAELTRVIRDFTRESGHSGTAAPGGRRLLVLDGAEHVAQQVARIARQLLDERPGLHLLVTSRRALAASAAETWEVEPLRVDGRERRDIAVPSAVELFLRRVQASLPTLDLTHHLPLVTTLCRLLDGVPLAIEVAAQRLRSLPLTSLLQEETLFHLLDQADTGGLSAHRTLSDSVRWSYDLLPVAHRELLRELVALPDGFSLDDVVTAQPGRRPGMMRVAHLLAELADASLVQTQRERQYTYRIHALVRHVVTQVARHPQAADAGAARPAEPDRPEPVAVRSAGRPAA</sequence>
<feature type="region of interest" description="Disordered" evidence="1">
    <location>
        <begin position="444"/>
        <end position="473"/>
    </location>
</feature>
<comment type="caution">
    <text evidence="3">The sequence shown here is derived from an EMBL/GenBank/DDBJ whole genome shotgun (WGS) entry which is preliminary data.</text>
</comment>
<dbReference type="STRING" id="67365.GCA_001704635_03049"/>
<evidence type="ECO:0000313" key="4">
    <source>
        <dbReference type="Proteomes" id="UP000186168"/>
    </source>
</evidence>
<protein>
    <submittedName>
        <fullName evidence="3">ATPase-like protein</fullName>
    </submittedName>
</protein>
<dbReference type="PANTHER" id="PTHR47691">
    <property type="entry name" value="REGULATOR-RELATED"/>
    <property type="match status" value="1"/>
</dbReference>
<proteinExistence type="predicted"/>
<feature type="domain" description="HTH cro/C1-type" evidence="2">
    <location>
        <begin position="22"/>
        <end position="77"/>
    </location>
</feature>
<feature type="region of interest" description="Disordered" evidence="1">
    <location>
        <begin position="94"/>
        <end position="115"/>
    </location>
</feature>
<dbReference type="Gene3D" id="3.40.50.300">
    <property type="entry name" value="P-loop containing nucleotide triphosphate hydrolases"/>
    <property type="match status" value="1"/>
</dbReference>
<dbReference type="SMART" id="SM00530">
    <property type="entry name" value="HTH_XRE"/>
    <property type="match status" value="1"/>
</dbReference>
<name>A0A1R1SD16_9ACTN</name>
<dbReference type="EMBL" id="ASQP01000350">
    <property type="protein sequence ID" value="OMI36193.1"/>
    <property type="molecule type" value="Genomic_DNA"/>
</dbReference>
<reference evidence="3 4" key="1">
    <citation type="submission" date="2013-05" db="EMBL/GenBank/DDBJ databases">
        <title>Genome sequence of Streptomyces sparsogenes DSM 40356.</title>
        <authorList>
            <person name="Coyne S."/>
            <person name="Seebeck F.P."/>
        </authorList>
    </citation>
    <scope>NUCLEOTIDE SEQUENCE [LARGE SCALE GENOMIC DNA]</scope>
    <source>
        <strain evidence="3 4">DSM 40356</strain>
    </source>
</reference>
<dbReference type="Gene3D" id="1.10.260.40">
    <property type="entry name" value="lambda repressor-like DNA-binding domains"/>
    <property type="match status" value="1"/>
</dbReference>
<dbReference type="PANTHER" id="PTHR47691:SF3">
    <property type="entry name" value="HTH-TYPE TRANSCRIPTIONAL REGULATOR RV0890C-RELATED"/>
    <property type="match status" value="1"/>
</dbReference>
<dbReference type="InterPro" id="IPR027417">
    <property type="entry name" value="P-loop_NTPase"/>
</dbReference>
<dbReference type="InterPro" id="IPR001387">
    <property type="entry name" value="Cro/C1-type_HTH"/>
</dbReference>
<dbReference type="Gene3D" id="1.10.10.10">
    <property type="entry name" value="Winged helix-like DNA-binding domain superfamily/Winged helix DNA-binding domain"/>
    <property type="match status" value="1"/>
</dbReference>
<dbReference type="Proteomes" id="UP000186168">
    <property type="component" value="Unassembled WGS sequence"/>
</dbReference>
<dbReference type="PROSITE" id="PS50943">
    <property type="entry name" value="HTH_CROC1"/>
    <property type="match status" value="1"/>
</dbReference>
<dbReference type="SUPFAM" id="SSF52540">
    <property type="entry name" value="P-loop containing nucleoside triphosphate hydrolases"/>
    <property type="match status" value="1"/>
</dbReference>
<dbReference type="CDD" id="cd00093">
    <property type="entry name" value="HTH_XRE"/>
    <property type="match status" value="1"/>
</dbReference>
<gene>
    <name evidence="3" type="ORF">SPAR_27401</name>
</gene>
<dbReference type="InterPro" id="IPR010982">
    <property type="entry name" value="Lambda_DNA-bd_dom_sf"/>
</dbReference>
<feature type="compositionally biased region" description="Basic and acidic residues" evidence="1">
    <location>
        <begin position="94"/>
        <end position="103"/>
    </location>
</feature>
<organism evidence="3 4">
    <name type="scientific">Streptomyces sparsogenes DSM 40356</name>
    <dbReference type="NCBI Taxonomy" id="1331668"/>
    <lineage>
        <taxon>Bacteria</taxon>
        <taxon>Bacillati</taxon>
        <taxon>Actinomycetota</taxon>
        <taxon>Actinomycetes</taxon>
        <taxon>Kitasatosporales</taxon>
        <taxon>Streptomycetaceae</taxon>
        <taxon>Streptomyces</taxon>
    </lineage>
</organism>
<dbReference type="GeneID" id="96747649"/>
<dbReference type="RefSeq" id="WP_065967581.1">
    <property type="nucleotide sequence ID" value="NZ_ASQP01000350.1"/>
</dbReference>
<dbReference type="SUPFAM" id="SSF47413">
    <property type="entry name" value="lambda repressor-like DNA-binding domains"/>
    <property type="match status" value="1"/>
</dbReference>
<dbReference type="GO" id="GO:0003677">
    <property type="term" value="F:DNA binding"/>
    <property type="evidence" value="ECO:0007669"/>
    <property type="project" value="InterPro"/>
</dbReference>
<dbReference type="AlphaFoldDB" id="A0A1R1SD16"/>